<dbReference type="GO" id="GO:0004803">
    <property type="term" value="F:transposase activity"/>
    <property type="evidence" value="ECO:0007669"/>
    <property type="project" value="InterPro"/>
</dbReference>
<dbReference type="Proteomes" id="UP000288096">
    <property type="component" value="Unassembled WGS sequence"/>
</dbReference>
<evidence type="ECO:0000313" key="3">
    <source>
        <dbReference type="Proteomes" id="UP000288096"/>
    </source>
</evidence>
<dbReference type="InterPro" id="IPR047650">
    <property type="entry name" value="Transpos_IS110"/>
</dbReference>
<protein>
    <submittedName>
        <fullName evidence="2">IS110 family transposase</fullName>
    </submittedName>
</protein>
<name>A0A401FZ52_9BACT</name>
<dbReference type="Pfam" id="PF01548">
    <property type="entry name" value="DEDD_Tnp_IS110"/>
    <property type="match status" value="1"/>
</dbReference>
<dbReference type="AlphaFoldDB" id="A0A401FZ52"/>
<evidence type="ECO:0000259" key="1">
    <source>
        <dbReference type="Pfam" id="PF01548"/>
    </source>
</evidence>
<keyword evidence="3" id="KW-1185">Reference proteome</keyword>
<gene>
    <name evidence="2" type="ORF">DENIS_3196</name>
</gene>
<organism evidence="2 3">
    <name type="scientific">Desulfonema ishimotonii</name>
    <dbReference type="NCBI Taxonomy" id="45657"/>
    <lineage>
        <taxon>Bacteria</taxon>
        <taxon>Pseudomonadati</taxon>
        <taxon>Thermodesulfobacteriota</taxon>
        <taxon>Desulfobacteria</taxon>
        <taxon>Desulfobacterales</taxon>
        <taxon>Desulfococcaceae</taxon>
        <taxon>Desulfonema</taxon>
    </lineage>
</organism>
<dbReference type="PANTHER" id="PTHR33055:SF13">
    <property type="entry name" value="TRANSPOSASE"/>
    <property type="match status" value="1"/>
</dbReference>
<reference evidence="3" key="2">
    <citation type="submission" date="2019-01" db="EMBL/GenBank/DDBJ databases">
        <title>Genome sequence of Desulfonema ishimotonii strain Tokyo 01.</title>
        <authorList>
            <person name="Fukui M."/>
        </authorList>
    </citation>
    <scope>NUCLEOTIDE SEQUENCE [LARGE SCALE GENOMIC DNA]</scope>
    <source>
        <strain evidence="3">Tokyo 01</strain>
    </source>
</reference>
<dbReference type="PANTHER" id="PTHR33055">
    <property type="entry name" value="TRANSPOSASE FOR INSERTION SEQUENCE ELEMENT IS1111A"/>
    <property type="match status" value="1"/>
</dbReference>
<dbReference type="EMBL" id="BEXT01000001">
    <property type="protein sequence ID" value="GBC62227.1"/>
    <property type="molecule type" value="Genomic_DNA"/>
</dbReference>
<dbReference type="InterPro" id="IPR002525">
    <property type="entry name" value="Transp_IS110-like_N"/>
</dbReference>
<comment type="caution">
    <text evidence="2">The sequence shown here is derived from an EMBL/GenBank/DDBJ whole genome shotgun (WGS) entry which is preliminary data.</text>
</comment>
<accession>A0A401FZ52</accession>
<reference evidence="3" key="1">
    <citation type="submission" date="2017-11" db="EMBL/GenBank/DDBJ databases">
        <authorList>
            <person name="Watanabe M."/>
            <person name="Kojima H."/>
        </authorList>
    </citation>
    <scope>NUCLEOTIDE SEQUENCE [LARGE SCALE GENOMIC DNA]</scope>
    <source>
        <strain evidence="3">Tokyo 01</strain>
    </source>
</reference>
<feature type="domain" description="Transposase IS110-like N-terminal" evidence="1">
    <location>
        <begin position="13"/>
        <end position="132"/>
    </location>
</feature>
<sequence>MDIHIRPSGEFSDVANSPEGIGSLKDRLVPLAPEKVVTEATGGFESLATDIPGKSGLPVIVINAARIRGFATAVGRFAKTDPIDAEIIALFAETVCPDHRKLPDEKTRELSELTNRRCQLMKMRTAEKNRLTVSGGPARD</sequence>
<dbReference type="GO" id="GO:0006313">
    <property type="term" value="P:DNA transposition"/>
    <property type="evidence" value="ECO:0007669"/>
    <property type="project" value="InterPro"/>
</dbReference>
<dbReference type="GO" id="GO:0003677">
    <property type="term" value="F:DNA binding"/>
    <property type="evidence" value="ECO:0007669"/>
    <property type="project" value="InterPro"/>
</dbReference>
<evidence type="ECO:0000313" key="2">
    <source>
        <dbReference type="EMBL" id="GBC62227.1"/>
    </source>
</evidence>
<proteinExistence type="predicted"/>